<dbReference type="GO" id="GO:0016787">
    <property type="term" value="F:hydrolase activity"/>
    <property type="evidence" value="ECO:0007669"/>
    <property type="project" value="UniProtKB-KW"/>
</dbReference>
<dbReference type="STRING" id="997350.HMPREF9129_0197"/>
<protein>
    <submittedName>
        <fullName evidence="1">V-type ATP synthase, subunit C</fullName>
        <ecNumber evidence="1">3.6.3.14</ecNumber>
    </submittedName>
</protein>
<gene>
    <name evidence="1" type="ORF">HMPREF9129_0197</name>
</gene>
<dbReference type="EMBL" id="AGBB01000018">
    <property type="protein sequence ID" value="EGY80658.1"/>
    <property type="molecule type" value="Genomic_DNA"/>
</dbReference>
<organism evidence="1 2">
    <name type="scientific">Peptoniphilus indolicus ATCC 29427</name>
    <dbReference type="NCBI Taxonomy" id="997350"/>
    <lineage>
        <taxon>Bacteria</taxon>
        <taxon>Bacillati</taxon>
        <taxon>Bacillota</taxon>
        <taxon>Tissierellia</taxon>
        <taxon>Tissierellales</taxon>
        <taxon>Peptoniphilaceae</taxon>
        <taxon>Peptoniphilus</taxon>
    </lineage>
</organism>
<dbReference type="EC" id="3.6.3.14" evidence="1"/>
<keyword evidence="1" id="KW-0378">Hydrolase</keyword>
<comment type="caution">
    <text evidence="1">The sequence shown here is derived from an EMBL/GenBank/DDBJ whole genome shotgun (WGS) entry which is preliminary data.</text>
</comment>
<proteinExistence type="predicted"/>
<keyword evidence="2" id="KW-1185">Reference proteome</keyword>
<sequence>MKKGIEEYKQTGTMSEFERQKDNYFMELVKDVKKSDIWP</sequence>
<dbReference type="PATRIC" id="fig|997350.3.peg.191"/>
<evidence type="ECO:0000313" key="1">
    <source>
        <dbReference type="EMBL" id="EGY80658.1"/>
    </source>
</evidence>
<accession>G4D1B7</accession>
<dbReference type="HOGENOM" id="CLU_3314313_0_0_9"/>
<name>G4D1B7_9FIRM</name>
<dbReference type="Proteomes" id="UP000003422">
    <property type="component" value="Unassembled WGS sequence"/>
</dbReference>
<evidence type="ECO:0000313" key="2">
    <source>
        <dbReference type="Proteomes" id="UP000003422"/>
    </source>
</evidence>
<reference evidence="1 2" key="1">
    <citation type="submission" date="2011-06" db="EMBL/GenBank/DDBJ databases">
        <authorList>
            <person name="Muzny D."/>
            <person name="Qin X."/>
            <person name="Deng J."/>
            <person name="Jiang H."/>
            <person name="Liu Y."/>
            <person name="Qu J."/>
            <person name="Song X.-Z."/>
            <person name="Zhang L."/>
            <person name="Thornton R."/>
            <person name="Coyle M."/>
            <person name="Francisco L."/>
            <person name="Jackson L."/>
            <person name="Javaid M."/>
            <person name="Korchina V."/>
            <person name="Kovar C."/>
            <person name="Mata R."/>
            <person name="Mathew T."/>
            <person name="Ngo R."/>
            <person name="Nguyen L."/>
            <person name="Nguyen N."/>
            <person name="Okwuonu G."/>
            <person name="Ongeri F."/>
            <person name="Pham C."/>
            <person name="Simmons D."/>
            <person name="Wilczek-Boney K."/>
            <person name="Hale W."/>
            <person name="Jakkamsetti A."/>
            <person name="Pham P."/>
            <person name="Ruth R."/>
            <person name="San Lucas F."/>
            <person name="Warren J."/>
            <person name="Zhang J."/>
            <person name="Zhao Z."/>
            <person name="Zhou C."/>
            <person name="Zhu D."/>
            <person name="Lee S."/>
            <person name="Bess C."/>
            <person name="Blankenburg K."/>
            <person name="Forbes L."/>
            <person name="Fu Q."/>
            <person name="Gubbala S."/>
            <person name="Hirani K."/>
            <person name="Jayaseelan J.C."/>
            <person name="Lara F."/>
            <person name="Munidasa M."/>
            <person name="Palculict T."/>
            <person name="Patil S."/>
            <person name="Pu L.-L."/>
            <person name="Saada N."/>
            <person name="Tang L."/>
            <person name="Weissenberger G."/>
            <person name="Zhu Y."/>
            <person name="Hemphill L."/>
            <person name="Shang Y."/>
            <person name="Youmans B."/>
            <person name="Ayvaz T."/>
            <person name="Ross M."/>
            <person name="Santibanez J."/>
            <person name="Aqrawi P."/>
            <person name="Gross S."/>
            <person name="Joshi V."/>
            <person name="Fowler G."/>
            <person name="Nazareth L."/>
            <person name="Reid J."/>
            <person name="Worley K."/>
            <person name="Petrosino J."/>
            <person name="Highlander S."/>
            <person name="Gibbs R."/>
        </authorList>
    </citation>
    <scope>NUCLEOTIDE SEQUENCE [LARGE SCALE GENOMIC DNA]</scope>
    <source>
        <strain evidence="1 2">ATCC 29427</strain>
    </source>
</reference>
<dbReference type="AlphaFoldDB" id="G4D1B7"/>